<dbReference type="InterPro" id="IPR042095">
    <property type="entry name" value="SUMF_sf"/>
</dbReference>
<dbReference type="Pfam" id="PF03781">
    <property type="entry name" value="FGE-sulfatase"/>
    <property type="match status" value="1"/>
</dbReference>
<reference evidence="4" key="1">
    <citation type="journal article" date="2024" name="Toxins">
        <title>Genome Sequence Analysis of Native Xenorhabdus Strains Isolated from Entomopathogenic Nematodes in Argentina.</title>
        <authorList>
            <person name="Palma L."/>
            <person name="Frizzo L."/>
            <person name="Kaiser S."/>
            <person name="Berry C."/>
            <person name="Caballero P."/>
            <person name="Bode H.B."/>
            <person name="Del Valle E.E."/>
        </authorList>
    </citation>
    <scope>NUCLEOTIDE SEQUENCE [LARGE SCALE GENOMIC DNA]</scope>
    <source>
        <strain evidence="4">Reich</strain>
    </source>
</reference>
<dbReference type="SUPFAM" id="SSF56436">
    <property type="entry name" value="C-type lectin-like"/>
    <property type="match status" value="1"/>
</dbReference>
<feature type="chain" id="PRO_5045961566" evidence="1">
    <location>
        <begin position="19"/>
        <end position="282"/>
    </location>
</feature>
<gene>
    <name evidence="3" type="ORF">FE394_18300</name>
</gene>
<dbReference type="InterPro" id="IPR051043">
    <property type="entry name" value="Sulfatase_Mod_Factor_Kinase"/>
</dbReference>
<evidence type="ECO:0000256" key="1">
    <source>
        <dbReference type="SAM" id="SignalP"/>
    </source>
</evidence>
<keyword evidence="4" id="KW-1185">Reference proteome</keyword>
<evidence type="ECO:0000259" key="2">
    <source>
        <dbReference type="Pfam" id="PF03781"/>
    </source>
</evidence>
<dbReference type="PANTHER" id="PTHR23150:SF19">
    <property type="entry name" value="FORMYLGLYCINE-GENERATING ENZYME"/>
    <property type="match status" value="1"/>
</dbReference>
<evidence type="ECO:0000313" key="3">
    <source>
        <dbReference type="EMBL" id="MDX8001089.1"/>
    </source>
</evidence>
<accession>A0ABU4SR94</accession>
<dbReference type="RefSeq" id="WP_319927784.1">
    <property type="nucleotide sequence ID" value="NZ_VCDO01000056.1"/>
</dbReference>
<feature type="domain" description="Sulfatase-modifying factor enzyme-like" evidence="2">
    <location>
        <begin position="25"/>
        <end position="276"/>
    </location>
</feature>
<sequence>MRYMILFLYFIMSFEAYSSNDISESFVEGGNFYVGTVFGNQDYISHSNVELNSFYIMKNEVTYSLYQEVYEWAMLNGYEFHDGCNGATYEDCLPPEQDEGKHPVTNIEWLDTVIFANALSEKSNLTPVYLQKDDHPIRKNAKNIDIRINKQANGYRLPTLNEWHVAARGGKPALKSGQYGYRHSGSDNAKKVAWYPEFNVNNFGTEIVGKLSPNALGLYDMSGNVSEWVYDSYNLDKVKMYYFCGGSYLSHSTTLASCDNHSAGFFMPDIGFRLARSHPIEN</sequence>
<protein>
    <submittedName>
        <fullName evidence="3">Formylglycine-generating enzyme family protein</fullName>
    </submittedName>
</protein>
<evidence type="ECO:0000313" key="4">
    <source>
        <dbReference type="Proteomes" id="UP001271640"/>
    </source>
</evidence>
<dbReference type="Gene3D" id="3.90.1580.10">
    <property type="entry name" value="paralog of FGE (formylglycine-generating enzyme)"/>
    <property type="match status" value="1"/>
</dbReference>
<dbReference type="Proteomes" id="UP001271640">
    <property type="component" value="Unassembled WGS sequence"/>
</dbReference>
<organism evidence="3 4">
    <name type="scientific">Xenorhabdus littoralis</name>
    <dbReference type="NCBI Taxonomy" id="2582835"/>
    <lineage>
        <taxon>Bacteria</taxon>
        <taxon>Pseudomonadati</taxon>
        <taxon>Pseudomonadota</taxon>
        <taxon>Gammaproteobacteria</taxon>
        <taxon>Enterobacterales</taxon>
        <taxon>Morganellaceae</taxon>
        <taxon>Xenorhabdus</taxon>
    </lineage>
</organism>
<name>A0ABU4SR94_9GAMM</name>
<dbReference type="InterPro" id="IPR005532">
    <property type="entry name" value="SUMF_dom"/>
</dbReference>
<dbReference type="EMBL" id="VCDP01000129">
    <property type="protein sequence ID" value="MDX8001089.1"/>
    <property type="molecule type" value="Genomic_DNA"/>
</dbReference>
<feature type="signal peptide" evidence="1">
    <location>
        <begin position="1"/>
        <end position="18"/>
    </location>
</feature>
<dbReference type="InterPro" id="IPR016187">
    <property type="entry name" value="CTDL_fold"/>
</dbReference>
<keyword evidence="1" id="KW-0732">Signal</keyword>
<dbReference type="PANTHER" id="PTHR23150">
    <property type="entry name" value="SULFATASE MODIFYING FACTOR 1, 2"/>
    <property type="match status" value="1"/>
</dbReference>
<proteinExistence type="predicted"/>
<comment type="caution">
    <text evidence="3">The sequence shown here is derived from an EMBL/GenBank/DDBJ whole genome shotgun (WGS) entry which is preliminary data.</text>
</comment>